<dbReference type="Proteomes" id="UP001595387">
    <property type="component" value="Unassembled WGS sequence"/>
</dbReference>
<gene>
    <name evidence="1" type="ORF">ACFODW_00160</name>
</gene>
<dbReference type="EMBL" id="JBHRRZ010000001">
    <property type="protein sequence ID" value="MFC2946778.1"/>
    <property type="molecule type" value="Genomic_DNA"/>
</dbReference>
<protein>
    <submittedName>
        <fullName evidence="1">Uncharacterized protein</fullName>
    </submittedName>
</protein>
<name>A0ABV7A1M7_9BACI</name>
<proteinExistence type="predicted"/>
<organism evidence="1 2">
    <name type="scientific">Virgibacillus sediminis</name>
    <dbReference type="NCBI Taxonomy" id="202260"/>
    <lineage>
        <taxon>Bacteria</taxon>
        <taxon>Bacillati</taxon>
        <taxon>Bacillota</taxon>
        <taxon>Bacilli</taxon>
        <taxon>Bacillales</taxon>
        <taxon>Bacillaceae</taxon>
        <taxon>Virgibacillus</taxon>
    </lineage>
</organism>
<evidence type="ECO:0000313" key="1">
    <source>
        <dbReference type="EMBL" id="MFC2946778.1"/>
    </source>
</evidence>
<comment type="caution">
    <text evidence="1">The sequence shown here is derived from an EMBL/GenBank/DDBJ whole genome shotgun (WGS) entry which is preliminary data.</text>
</comment>
<evidence type="ECO:0000313" key="2">
    <source>
        <dbReference type="Proteomes" id="UP001595387"/>
    </source>
</evidence>
<dbReference type="RefSeq" id="WP_390301095.1">
    <property type="nucleotide sequence ID" value="NZ_JBHRRZ010000001.1"/>
</dbReference>
<sequence>MACKTGAIWFLSSWKGDNMSVIEKAREAVATYDSIGEQGMISTYDILSVVLGPFASRERF</sequence>
<accession>A0ABV7A1M7</accession>
<reference evidence="2" key="1">
    <citation type="journal article" date="2019" name="Int. J. Syst. Evol. Microbiol.">
        <title>The Global Catalogue of Microorganisms (GCM) 10K type strain sequencing project: providing services to taxonomists for standard genome sequencing and annotation.</title>
        <authorList>
            <consortium name="The Broad Institute Genomics Platform"/>
            <consortium name="The Broad Institute Genome Sequencing Center for Infectious Disease"/>
            <person name="Wu L."/>
            <person name="Ma J."/>
        </authorList>
    </citation>
    <scope>NUCLEOTIDE SEQUENCE [LARGE SCALE GENOMIC DNA]</scope>
    <source>
        <strain evidence="2">KCTC 13193</strain>
    </source>
</reference>
<keyword evidence="2" id="KW-1185">Reference proteome</keyword>